<reference evidence="2 3" key="1">
    <citation type="submission" date="2017-07" db="EMBL/GenBank/DDBJ databases">
        <title>Genome sequence of the Sordaria macrospora wild type strain R19027.</title>
        <authorList>
            <person name="Nowrousian M."/>
            <person name="Teichert I."/>
            <person name="Kueck U."/>
        </authorList>
    </citation>
    <scope>NUCLEOTIDE SEQUENCE [LARGE SCALE GENOMIC DNA]</scope>
    <source>
        <strain evidence="2 3">R19027</strain>
        <tissue evidence="2">Mycelium</tissue>
    </source>
</reference>
<gene>
    <name evidence="2" type="ORF">SMACR_09549</name>
</gene>
<feature type="region of interest" description="Disordered" evidence="1">
    <location>
        <begin position="304"/>
        <end position="338"/>
    </location>
</feature>
<sequence>MEGSRSGTGTGTGTYAAADGAWEVRSLEEEEWGMWAGNGNGTGTGNGTAIGNGTGNGTEAGNRAVDESGGHAGRNWDSHGEEEMGGPRWGIATETETESRGFEGHTQDEGVSTPRSEDAVSVSGSVVRDGFGFCSRCGAPWNADADDEQDPKRLSANHGNDNGNSESQGWGRRAVYGQEGLNRLRSLQTTTSWGNGTSTSELPDYQPQNYWWGKHEKNEDDDDDDEERNWDGEKTIHVGYRNVRRSDENSQGNNGWNSDGWGENRGWGNQDPTASVAVEETYQASSHEEEQDGWGVHLRAEVAETSSHKTSTTTVVSSSQHTHGTSTTNRKQSSDSTIKDSFEYMKQWGGLKGSMNAFLVNPERTDAVYQAGKLILSLRAQGASFARPRRKFWDEELARVLAGDMF</sequence>
<comment type="caution">
    <text evidence="2">The sequence shown here is derived from an EMBL/GenBank/DDBJ whole genome shotgun (WGS) entry which is preliminary data.</text>
</comment>
<dbReference type="VEuPathDB" id="FungiDB:SMAC_09549"/>
<feature type="compositionally biased region" description="Basic and acidic residues" evidence="1">
    <location>
        <begin position="64"/>
        <end position="82"/>
    </location>
</feature>
<feature type="region of interest" description="Disordered" evidence="1">
    <location>
        <begin position="137"/>
        <end position="271"/>
    </location>
</feature>
<feature type="compositionally biased region" description="Basic and acidic residues" evidence="1">
    <location>
        <begin position="97"/>
        <end position="108"/>
    </location>
</feature>
<evidence type="ECO:0000313" key="2">
    <source>
        <dbReference type="EMBL" id="KAA8631452.1"/>
    </source>
</evidence>
<feature type="compositionally biased region" description="Low complexity" evidence="1">
    <location>
        <begin position="189"/>
        <end position="200"/>
    </location>
</feature>
<dbReference type="Proteomes" id="UP000433876">
    <property type="component" value="Unassembled WGS sequence"/>
</dbReference>
<feature type="compositionally biased region" description="Polar residues" evidence="1">
    <location>
        <begin position="157"/>
        <end position="168"/>
    </location>
</feature>
<proteinExistence type="predicted"/>
<protein>
    <submittedName>
        <fullName evidence="2">Uncharacterized protein</fullName>
    </submittedName>
</protein>
<dbReference type="AlphaFoldDB" id="A0A8S8ZT35"/>
<accession>A0A8S8ZT35</accession>
<feature type="region of interest" description="Disordered" evidence="1">
    <location>
        <begin position="34"/>
        <end position="123"/>
    </location>
</feature>
<feature type="region of interest" description="Disordered" evidence="1">
    <location>
        <begin position="1"/>
        <end position="21"/>
    </location>
</feature>
<feature type="compositionally biased region" description="Low complexity" evidence="1">
    <location>
        <begin position="308"/>
        <end position="328"/>
    </location>
</feature>
<name>A0A8S8ZT35_SORMA</name>
<feature type="compositionally biased region" description="Acidic residues" evidence="1">
    <location>
        <begin position="219"/>
        <end position="228"/>
    </location>
</feature>
<feature type="compositionally biased region" description="Gly residues" evidence="1">
    <location>
        <begin position="1"/>
        <end position="12"/>
    </location>
</feature>
<feature type="compositionally biased region" description="Gly residues" evidence="1">
    <location>
        <begin position="36"/>
        <end position="58"/>
    </location>
</feature>
<dbReference type="EMBL" id="NMPR01000077">
    <property type="protein sequence ID" value="KAA8631452.1"/>
    <property type="molecule type" value="Genomic_DNA"/>
</dbReference>
<organism evidence="2 3">
    <name type="scientific">Sordaria macrospora</name>
    <dbReference type="NCBI Taxonomy" id="5147"/>
    <lineage>
        <taxon>Eukaryota</taxon>
        <taxon>Fungi</taxon>
        <taxon>Dikarya</taxon>
        <taxon>Ascomycota</taxon>
        <taxon>Pezizomycotina</taxon>
        <taxon>Sordariomycetes</taxon>
        <taxon>Sordariomycetidae</taxon>
        <taxon>Sordariales</taxon>
        <taxon>Sordariaceae</taxon>
        <taxon>Sordaria</taxon>
    </lineage>
</organism>
<evidence type="ECO:0000313" key="3">
    <source>
        <dbReference type="Proteomes" id="UP000433876"/>
    </source>
</evidence>
<evidence type="ECO:0000256" key="1">
    <source>
        <dbReference type="SAM" id="MobiDB-lite"/>
    </source>
</evidence>